<feature type="domain" description="ABC transmembrane type-1" evidence="6">
    <location>
        <begin position="174"/>
        <end position="370"/>
    </location>
</feature>
<dbReference type="PANTHER" id="PTHR43839">
    <property type="entry name" value="OPPC IN A BINDING PROTEIN-DEPENDENT TRANSPORT SYSTEM"/>
    <property type="match status" value="1"/>
</dbReference>
<reference evidence="7" key="1">
    <citation type="submission" date="2020-02" db="EMBL/GenBank/DDBJ databases">
        <authorList>
            <person name="Meier V. D."/>
        </authorList>
    </citation>
    <scope>NUCLEOTIDE SEQUENCE</scope>
    <source>
        <strain evidence="7">AVDCRST_MAG43</strain>
    </source>
</reference>
<keyword evidence="4 5" id="KW-0472">Membrane</keyword>
<evidence type="ECO:0000256" key="2">
    <source>
        <dbReference type="ARBA" id="ARBA00022692"/>
    </source>
</evidence>
<evidence type="ECO:0000256" key="1">
    <source>
        <dbReference type="ARBA" id="ARBA00004651"/>
    </source>
</evidence>
<comment type="subcellular location">
    <subcellularLocation>
        <location evidence="1 5">Cell membrane</location>
        <topology evidence="1 5">Multi-pass membrane protein</topology>
    </subcellularLocation>
</comment>
<dbReference type="Gene3D" id="1.10.3720.10">
    <property type="entry name" value="MetI-like"/>
    <property type="match status" value="1"/>
</dbReference>
<feature type="transmembrane region" description="Helical" evidence="5">
    <location>
        <begin position="294"/>
        <end position="313"/>
    </location>
</feature>
<dbReference type="AlphaFoldDB" id="A0A6J4U9Z4"/>
<feature type="transmembrane region" description="Helical" evidence="5">
    <location>
        <begin position="176"/>
        <end position="201"/>
    </location>
</feature>
<organism evidence="7">
    <name type="scientific">uncultured Thermomicrobiales bacterium</name>
    <dbReference type="NCBI Taxonomy" id="1645740"/>
    <lineage>
        <taxon>Bacteria</taxon>
        <taxon>Pseudomonadati</taxon>
        <taxon>Thermomicrobiota</taxon>
        <taxon>Thermomicrobia</taxon>
        <taxon>Thermomicrobiales</taxon>
        <taxon>environmental samples</taxon>
    </lineage>
</organism>
<keyword evidence="3 5" id="KW-1133">Transmembrane helix</keyword>
<dbReference type="EMBL" id="CADCWI010000022">
    <property type="protein sequence ID" value="CAA9544395.1"/>
    <property type="molecule type" value="Genomic_DNA"/>
</dbReference>
<evidence type="ECO:0000313" key="7">
    <source>
        <dbReference type="EMBL" id="CAA9544395.1"/>
    </source>
</evidence>
<dbReference type="SUPFAM" id="SSF161098">
    <property type="entry name" value="MetI-like"/>
    <property type="match status" value="1"/>
</dbReference>
<gene>
    <name evidence="7" type="ORF">AVDCRST_MAG43-450</name>
</gene>
<comment type="similarity">
    <text evidence="5">Belongs to the binding-protein-dependent transport system permease family.</text>
</comment>
<feature type="transmembrane region" description="Helical" evidence="5">
    <location>
        <begin position="348"/>
        <end position="369"/>
    </location>
</feature>
<keyword evidence="2 5" id="KW-0812">Transmembrane</keyword>
<feature type="transmembrane region" description="Helical" evidence="5">
    <location>
        <begin position="213"/>
        <end position="234"/>
    </location>
</feature>
<evidence type="ECO:0000256" key="3">
    <source>
        <dbReference type="ARBA" id="ARBA00022989"/>
    </source>
</evidence>
<feature type="transmembrane region" description="Helical" evidence="5">
    <location>
        <begin position="240"/>
        <end position="262"/>
    </location>
</feature>
<dbReference type="Pfam" id="PF12911">
    <property type="entry name" value="OppC_N"/>
    <property type="match status" value="1"/>
</dbReference>
<dbReference type="InterPro" id="IPR000515">
    <property type="entry name" value="MetI-like"/>
</dbReference>
<accession>A0A6J4U9Z4</accession>
<dbReference type="Pfam" id="PF00528">
    <property type="entry name" value="BPD_transp_1"/>
    <property type="match status" value="1"/>
</dbReference>
<sequence length="382" mass="42092">MSTIDGRLAVPVEGRETAFDEPVAKQEILVASQWRLMWLKFRRHHLAMIGMAGVALLYLMAVFNAFLSPYTPEHRTQYPFAAPNGLHLFRDGSFDPYVYGLSLKADPATMSRKIVQDKEQTFDVNFFARGPEYRLLGLIPTNIRLMQVEEGGVLTVFGTDSLGRDIFSRALNGATISLSVGLVGVAISFFLGAIIGGFSGYYGGPFDNVVQRLIEFLIAIPTIPLWLALSAAIPQGWSALQVYFVISLILSVQGWTGMARVVRGKLIQLREEDFVLDAQLAGASAWRIVVRHMLPAFASYLIVNLTLAIPFMILGETALSYLGLGLRPPVVSWGVLMQEAQNVQAILLYPWLLIPGLFVVVTVLAFSFFGDGLRDAADPYAK</sequence>
<dbReference type="PANTHER" id="PTHR43839:SF3">
    <property type="entry name" value="OLIGOPEPTIDE ABC TRANSPORTER, PERMEASE PROTEIN"/>
    <property type="match status" value="1"/>
</dbReference>
<dbReference type="GO" id="GO:0005886">
    <property type="term" value="C:plasma membrane"/>
    <property type="evidence" value="ECO:0007669"/>
    <property type="project" value="UniProtKB-SubCell"/>
</dbReference>
<dbReference type="GO" id="GO:0055085">
    <property type="term" value="P:transmembrane transport"/>
    <property type="evidence" value="ECO:0007669"/>
    <property type="project" value="InterPro"/>
</dbReference>
<keyword evidence="5" id="KW-0813">Transport</keyword>
<dbReference type="InterPro" id="IPR035906">
    <property type="entry name" value="MetI-like_sf"/>
</dbReference>
<dbReference type="CDD" id="cd06261">
    <property type="entry name" value="TM_PBP2"/>
    <property type="match status" value="1"/>
</dbReference>
<dbReference type="InterPro" id="IPR025966">
    <property type="entry name" value="OppC_N"/>
</dbReference>
<evidence type="ECO:0000256" key="5">
    <source>
        <dbReference type="RuleBase" id="RU363032"/>
    </source>
</evidence>
<evidence type="ECO:0000259" key="6">
    <source>
        <dbReference type="PROSITE" id="PS50928"/>
    </source>
</evidence>
<dbReference type="PROSITE" id="PS50928">
    <property type="entry name" value="ABC_TM1"/>
    <property type="match status" value="1"/>
</dbReference>
<protein>
    <recommendedName>
        <fullName evidence="6">ABC transmembrane type-1 domain-containing protein</fullName>
    </recommendedName>
</protein>
<evidence type="ECO:0000256" key="4">
    <source>
        <dbReference type="ARBA" id="ARBA00023136"/>
    </source>
</evidence>
<feature type="transmembrane region" description="Helical" evidence="5">
    <location>
        <begin position="45"/>
        <end position="67"/>
    </location>
</feature>
<name>A0A6J4U9Z4_9BACT</name>
<proteinExistence type="inferred from homology"/>